<reference evidence="6" key="1">
    <citation type="submission" date="2013-11" db="EMBL/GenBank/DDBJ databases">
        <authorList>
            <person name="Sternberg P."/>
            <person name="Dillman A."/>
            <person name="Macchietto M."/>
        </authorList>
    </citation>
    <scope>NUCLEOTIDE SEQUENCE</scope>
    <source>
        <strain evidence="6">ALL</strain>
    </source>
</reference>
<sequence>MVPKQPLTLLRLPFFATRNRLFCSGKQGNAKANATSCTLERPKFVTSKSFQNNDFKNRFTRAMDSSSGVRPTETQKKCLILTRVFKTQAKIPEYVAPASIQRMRNRVRGIVILLTVFVFHTIYKIF</sequence>
<evidence type="ECO:0000256" key="2">
    <source>
        <dbReference type="ARBA" id="ARBA00007363"/>
    </source>
</evidence>
<protein>
    <submittedName>
        <fullName evidence="6">Uncharacterized protein</fullName>
    </submittedName>
</protein>
<evidence type="ECO:0000256" key="3">
    <source>
        <dbReference type="ARBA" id="ARBA00022692"/>
    </source>
</evidence>
<comment type="caution">
    <text evidence="6">The sequence shown here is derived from an EMBL/GenBank/DDBJ whole genome shotgun (WGS) entry which is preliminary data.</text>
</comment>
<name>A0A4U5NFH1_STECR</name>
<keyword evidence="4" id="KW-1133">Transmembrane helix</keyword>
<evidence type="ECO:0000256" key="5">
    <source>
        <dbReference type="ARBA" id="ARBA00023136"/>
    </source>
</evidence>
<dbReference type="PANTHER" id="PTHR13674:SF5">
    <property type="entry name" value="UPF0389 PROTEIN CG9231"/>
    <property type="match status" value="1"/>
</dbReference>
<organism evidence="6">
    <name type="scientific">Steinernema carpocapsae</name>
    <name type="common">Entomopathogenic nematode</name>
    <dbReference type="NCBI Taxonomy" id="34508"/>
    <lineage>
        <taxon>Eukaryota</taxon>
        <taxon>Metazoa</taxon>
        <taxon>Ecdysozoa</taxon>
        <taxon>Nematoda</taxon>
        <taxon>Chromadorea</taxon>
        <taxon>Rhabditida</taxon>
        <taxon>Tylenchina</taxon>
        <taxon>Panagrolaimomorpha</taxon>
        <taxon>Strongyloidoidea</taxon>
        <taxon>Steinernematidae</taxon>
        <taxon>Steinernema</taxon>
    </lineage>
</organism>
<proteinExistence type="inferred from homology"/>
<dbReference type="EMBL" id="AZBU02000004">
    <property type="protein sequence ID" value="TKR81442.1"/>
    <property type="molecule type" value="Genomic_DNA"/>
</dbReference>
<keyword evidence="5" id="KW-0472">Membrane</keyword>
<dbReference type="OrthoDB" id="8193498at2759"/>
<accession>A0A4U5NFH1</accession>
<dbReference type="Pfam" id="PF06388">
    <property type="entry name" value="DUF1075"/>
    <property type="match status" value="1"/>
</dbReference>
<evidence type="ECO:0000256" key="4">
    <source>
        <dbReference type="ARBA" id="ARBA00022989"/>
    </source>
</evidence>
<evidence type="ECO:0000313" key="6">
    <source>
        <dbReference type="EMBL" id="TKR81442.1"/>
    </source>
</evidence>
<dbReference type="InterPro" id="IPR009432">
    <property type="entry name" value="DUF1075"/>
</dbReference>
<dbReference type="AlphaFoldDB" id="A0A4U5NFH1"/>
<gene>
    <name evidence="6" type="ORF">L596_015310</name>
</gene>
<comment type="similarity">
    <text evidence="2">Belongs to the UPF0389 family.</text>
</comment>
<reference evidence="6" key="3">
    <citation type="journal article" date="2019" name="G3 (Bethesda)">
        <title>Hybrid Assembly of the Genome of the Entomopathogenic Nematode Steinernema carpocapsae Identifies the X-Chromosome.</title>
        <authorList>
            <person name="Serra L."/>
            <person name="Macchietto M."/>
            <person name="Macias-Munoz A."/>
            <person name="McGill C.J."/>
            <person name="Rodriguez I.M."/>
            <person name="Rodriguez B."/>
            <person name="Murad R."/>
            <person name="Mortazavi A."/>
        </authorList>
    </citation>
    <scope>NUCLEOTIDE SEQUENCE</scope>
    <source>
        <strain evidence="6">ALL</strain>
    </source>
</reference>
<evidence type="ECO:0000256" key="1">
    <source>
        <dbReference type="ARBA" id="ARBA00004167"/>
    </source>
</evidence>
<keyword evidence="3" id="KW-0812">Transmembrane</keyword>
<comment type="subcellular location">
    <subcellularLocation>
        <location evidence="1">Membrane</location>
        <topology evidence="1">Single-pass membrane protein</topology>
    </subcellularLocation>
</comment>
<dbReference type="GO" id="GO:0016020">
    <property type="term" value="C:membrane"/>
    <property type="evidence" value="ECO:0007669"/>
    <property type="project" value="UniProtKB-SubCell"/>
</dbReference>
<dbReference type="PANTHER" id="PTHR13674">
    <property type="entry name" value="GROWTH AND TRANSFORMATION-DEPENDENT PROTEIN"/>
    <property type="match status" value="1"/>
</dbReference>
<reference evidence="6" key="2">
    <citation type="journal article" date="2015" name="Genome Biol.">
        <title>Comparative genomics of Steinernema reveals deeply conserved gene regulatory networks.</title>
        <authorList>
            <person name="Dillman A.R."/>
            <person name="Macchietto M."/>
            <person name="Porter C.F."/>
            <person name="Rogers A."/>
            <person name="Williams B."/>
            <person name="Antoshechkin I."/>
            <person name="Lee M.M."/>
            <person name="Goodwin Z."/>
            <person name="Lu X."/>
            <person name="Lewis E.E."/>
            <person name="Goodrich-Blair H."/>
            <person name="Stock S.P."/>
            <person name="Adams B.J."/>
            <person name="Sternberg P.W."/>
            <person name="Mortazavi A."/>
        </authorList>
    </citation>
    <scope>NUCLEOTIDE SEQUENCE [LARGE SCALE GENOMIC DNA]</scope>
    <source>
        <strain evidence="6">ALL</strain>
    </source>
</reference>